<dbReference type="GeneID" id="87826765"/>
<feature type="compositionally biased region" description="Basic and acidic residues" evidence="4">
    <location>
        <begin position="37"/>
        <end position="123"/>
    </location>
</feature>
<comment type="similarity">
    <text evidence="2">Belongs to the NRDE2 family.</text>
</comment>
<reference evidence="5" key="1">
    <citation type="journal article" date="2023" name="Mol. Phylogenet. Evol.">
        <title>Genome-scale phylogeny and comparative genomics of the fungal order Sordariales.</title>
        <authorList>
            <person name="Hensen N."/>
            <person name="Bonometti L."/>
            <person name="Westerberg I."/>
            <person name="Brannstrom I.O."/>
            <person name="Guillou S."/>
            <person name="Cros-Aarteil S."/>
            <person name="Calhoun S."/>
            <person name="Haridas S."/>
            <person name="Kuo A."/>
            <person name="Mondo S."/>
            <person name="Pangilinan J."/>
            <person name="Riley R."/>
            <person name="LaButti K."/>
            <person name="Andreopoulos B."/>
            <person name="Lipzen A."/>
            <person name="Chen C."/>
            <person name="Yan M."/>
            <person name="Daum C."/>
            <person name="Ng V."/>
            <person name="Clum A."/>
            <person name="Steindorff A."/>
            <person name="Ohm R.A."/>
            <person name="Martin F."/>
            <person name="Silar P."/>
            <person name="Natvig D.O."/>
            <person name="Lalanne C."/>
            <person name="Gautier V."/>
            <person name="Ament-Velasquez S.L."/>
            <person name="Kruys A."/>
            <person name="Hutchinson M.I."/>
            <person name="Powell A.J."/>
            <person name="Barry K."/>
            <person name="Miller A.N."/>
            <person name="Grigoriev I.V."/>
            <person name="Debuchy R."/>
            <person name="Gladieux P."/>
            <person name="Hiltunen Thoren M."/>
            <person name="Johannesson H."/>
        </authorList>
    </citation>
    <scope>NUCLEOTIDE SEQUENCE</scope>
    <source>
        <strain evidence="5">CBS 731.68</strain>
    </source>
</reference>
<dbReference type="PANTHER" id="PTHR13471:SF0">
    <property type="entry name" value="NUCLEAR EXOSOME REGULATOR NRDE2"/>
    <property type="match status" value="1"/>
</dbReference>
<sequence>MTQRRKMENWKGNEKPRRAVPKFASFKPSPTPTPETGPDRPRSTPQEARTRGEEKRRAEDRRHDDHRRHDQESGRDRDHERARDWRPRAERDRHRDGDRNRESSRDRPRAYERGRHRDRDGRRSPRPAPNRENGDLKHPPAQRNDLFVIDKRGDPLILQYGTNDRSIVPAYYRFGSGRIIGSPGFLTIHRDTAHEQFSIRAPGEGSGSGSAFGDKALVAAANRVESKRIRPSSDQPSAPPQDFIPLEPSRKRKRGSETPEPHQSPPDYRSIYIRTHTSSSTPSSLSPASSRSSSPTPQAPKPELTTTQTRASALSSHVKSHPSDTAAWLALISLQDALFAENRPGPRTADESRSLAELKIGLFQEALEHVSDPAQREGLILGMMGMGRRVWDEKVLARKWDEVLAKEGSGSWGRAEFGFGLWKGRLDFEMGRVASFVLDDVKGMVTAKLAELGEVLAKIAGSEGEEEEVCEEVVYLFLRLTRLLWDAGFGELAVAAWQGLLEMTFCRPMGELSAEAAMESFGEFWESEVARIGEEGARGWKRFAESGQDTTDSPEPRVESAGVVPQAADPFKTWAAAEQQATSRARMPARTLDEGTEDDPFRVVMFSDIKDYLVWFPSAVLARLKPLLADAFCVFCGLPAAGLSGVRFAARLKDPFVAGNEHRHDLGLNRVDSGATLDLSRRTPEFTQQGDSMAVSPEVLFSGDSWFRYLDKWSNQSGDRQVEMAWALCTVGYLVKDCGMETLAEYYLAMAWLNEPTEARKIAKGLLKQYSSNIRLYNAYALVEWANRNTEVSHKVLASATGLAQPSTPSNSQLLWNTWAWIHLESGQKEMALVRLCASVDRDFHCSAVSPALLLKTKSHLSNTRDYSLSSQQLETAARYAEGLMLVEYLAGEESGTEPASETQGNITAALSTIHAFSRKLGSRSLSQSTHHERLLQTAARLLYHHATHGPYRPNYLASQLQAFIALFPRNAIFLSLLAWSQPSPRINDPVRATLQSVSLSAAHDCLSTRRFAIQHEARLGTAHSVRAAFEAALDSEACRASVELWMAYIRFCCANSKELRGKAKEVFYRAIGACPWAKEVHMLAFGLPLAGELGGSELRAVVETMVTKGLRVHVDLGDFMAQWGQRRDGR</sequence>
<feature type="region of interest" description="Disordered" evidence="4">
    <location>
        <begin position="225"/>
        <end position="319"/>
    </location>
</feature>
<name>A0AAN6U0Q9_9PEZI</name>
<dbReference type="InterPro" id="IPR011990">
    <property type="entry name" value="TPR-like_helical_dom_sf"/>
</dbReference>
<dbReference type="AlphaFoldDB" id="A0AAN6U0Q9"/>
<evidence type="ECO:0000313" key="6">
    <source>
        <dbReference type="Proteomes" id="UP001302602"/>
    </source>
</evidence>
<keyword evidence="3" id="KW-0539">Nucleus</keyword>
<gene>
    <name evidence="5" type="ORF">N657DRAFT_596326</name>
</gene>
<reference evidence="5" key="2">
    <citation type="submission" date="2023-05" db="EMBL/GenBank/DDBJ databases">
        <authorList>
            <consortium name="Lawrence Berkeley National Laboratory"/>
            <person name="Steindorff A."/>
            <person name="Hensen N."/>
            <person name="Bonometti L."/>
            <person name="Westerberg I."/>
            <person name="Brannstrom I.O."/>
            <person name="Guillou S."/>
            <person name="Cros-Aarteil S."/>
            <person name="Calhoun S."/>
            <person name="Haridas S."/>
            <person name="Kuo A."/>
            <person name="Mondo S."/>
            <person name="Pangilinan J."/>
            <person name="Riley R."/>
            <person name="Labutti K."/>
            <person name="Andreopoulos B."/>
            <person name="Lipzen A."/>
            <person name="Chen C."/>
            <person name="Yanf M."/>
            <person name="Daum C."/>
            <person name="Ng V."/>
            <person name="Clum A."/>
            <person name="Ohm R."/>
            <person name="Martin F."/>
            <person name="Silar P."/>
            <person name="Natvig D."/>
            <person name="Lalanne C."/>
            <person name="Gautier V."/>
            <person name="Ament-Velasquez S.L."/>
            <person name="Kruys A."/>
            <person name="Hutchinson M.I."/>
            <person name="Powell A.J."/>
            <person name="Barry K."/>
            <person name="Miller A.N."/>
            <person name="Grigoriev I.V."/>
            <person name="Debuchy R."/>
            <person name="Gladieux P."/>
            <person name="Thoren M.H."/>
            <person name="Johannesson H."/>
        </authorList>
    </citation>
    <scope>NUCLEOTIDE SEQUENCE</scope>
    <source>
        <strain evidence="5">CBS 731.68</strain>
    </source>
</reference>
<keyword evidence="6" id="KW-1185">Reference proteome</keyword>
<dbReference type="RefSeq" id="XP_062647442.1">
    <property type="nucleotide sequence ID" value="XM_062789995.1"/>
</dbReference>
<dbReference type="GO" id="GO:0031048">
    <property type="term" value="P:regulatory ncRNA-mediated heterochromatin formation"/>
    <property type="evidence" value="ECO:0007669"/>
    <property type="project" value="TreeGrafter"/>
</dbReference>
<evidence type="ECO:0000256" key="4">
    <source>
        <dbReference type="SAM" id="MobiDB-lite"/>
    </source>
</evidence>
<organism evidence="5 6">
    <name type="scientific">Parathielavia appendiculata</name>
    <dbReference type="NCBI Taxonomy" id="2587402"/>
    <lineage>
        <taxon>Eukaryota</taxon>
        <taxon>Fungi</taxon>
        <taxon>Dikarya</taxon>
        <taxon>Ascomycota</taxon>
        <taxon>Pezizomycotina</taxon>
        <taxon>Sordariomycetes</taxon>
        <taxon>Sordariomycetidae</taxon>
        <taxon>Sordariales</taxon>
        <taxon>Chaetomiaceae</taxon>
        <taxon>Parathielavia</taxon>
    </lineage>
</organism>
<feature type="region of interest" description="Disordered" evidence="4">
    <location>
        <begin position="1"/>
        <end position="143"/>
    </location>
</feature>
<accession>A0AAN6U0Q9</accession>
<dbReference type="Proteomes" id="UP001302602">
    <property type="component" value="Unassembled WGS sequence"/>
</dbReference>
<comment type="subcellular location">
    <subcellularLocation>
        <location evidence="1">Nucleus</location>
    </subcellularLocation>
</comment>
<evidence type="ECO:0000256" key="3">
    <source>
        <dbReference type="ARBA" id="ARBA00023242"/>
    </source>
</evidence>
<dbReference type="EMBL" id="MU853228">
    <property type="protein sequence ID" value="KAK4123671.1"/>
    <property type="molecule type" value="Genomic_DNA"/>
</dbReference>
<dbReference type="Gene3D" id="1.25.40.10">
    <property type="entry name" value="Tetratricopeptide repeat domain"/>
    <property type="match status" value="1"/>
</dbReference>
<dbReference type="InterPro" id="IPR013633">
    <property type="entry name" value="NRDE-2"/>
</dbReference>
<proteinExistence type="inferred from homology"/>
<dbReference type="GO" id="GO:0071013">
    <property type="term" value="C:catalytic step 2 spliceosome"/>
    <property type="evidence" value="ECO:0007669"/>
    <property type="project" value="TreeGrafter"/>
</dbReference>
<dbReference type="PANTHER" id="PTHR13471">
    <property type="entry name" value="TETRATRICOPEPTIDE-LIKE HELICAL"/>
    <property type="match status" value="1"/>
</dbReference>
<dbReference type="GO" id="GO:1902369">
    <property type="term" value="P:negative regulation of RNA catabolic process"/>
    <property type="evidence" value="ECO:0007669"/>
    <property type="project" value="TreeGrafter"/>
</dbReference>
<protein>
    <submittedName>
        <fullName evidence="5">DUF1740-domain-containing protein</fullName>
    </submittedName>
</protein>
<evidence type="ECO:0000313" key="5">
    <source>
        <dbReference type="EMBL" id="KAK4123671.1"/>
    </source>
</evidence>
<comment type="caution">
    <text evidence="5">The sequence shown here is derived from an EMBL/GenBank/DDBJ whole genome shotgun (WGS) entry which is preliminary data.</text>
</comment>
<dbReference type="Pfam" id="PF08424">
    <property type="entry name" value="NRDE-2"/>
    <property type="match status" value="1"/>
</dbReference>
<evidence type="ECO:0000256" key="1">
    <source>
        <dbReference type="ARBA" id="ARBA00004123"/>
    </source>
</evidence>
<evidence type="ECO:0000256" key="2">
    <source>
        <dbReference type="ARBA" id="ARBA00009265"/>
    </source>
</evidence>
<feature type="compositionally biased region" description="Polar residues" evidence="4">
    <location>
        <begin position="304"/>
        <end position="317"/>
    </location>
</feature>
<feature type="compositionally biased region" description="Basic and acidic residues" evidence="4">
    <location>
        <begin position="1"/>
        <end position="17"/>
    </location>
</feature>
<feature type="compositionally biased region" description="Low complexity" evidence="4">
    <location>
        <begin position="275"/>
        <end position="296"/>
    </location>
</feature>